<dbReference type="Pfam" id="PF00823">
    <property type="entry name" value="PPE"/>
    <property type="match status" value="1"/>
</dbReference>
<dbReference type="InterPro" id="IPR000030">
    <property type="entry name" value="PPE_dom"/>
</dbReference>
<evidence type="ECO:0000259" key="3">
    <source>
        <dbReference type="Pfam" id="PF00823"/>
    </source>
</evidence>
<comment type="similarity">
    <text evidence="1">Belongs to the mycobacterial PPE family.</text>
</comment>
<proteinExistence type="inferred from homology"/>
<dbReference type="OrthoDB" id="4764793at2"/>
<dbReference type="InterPro" id="IPR038332">
    <property type="entry name" value="PPE_sf"/>
</dbReference>
<dbReference type="FunFam" id="1.20.1260.20:FF:000001">
    <property type="entry name" value="PPE family protein PPE41"/>
    <property type="match status" value="1"/>
</dbReference>
<evidence type="ECO:0000313" key="7">
    <source>
        <dbReference type="Proteomes" id="UP000192713"/>
    </source>
</evidence>
<dbReference type="PANTHER" id="PTHR46766">
    <property type="entry name" value="GLUTAMINE-RICH PROTEIN 2"/>
    <property type="match status" value="1"/>
</dbReference>
<dbReference type="Gene3D" id="1.20.1260.20">
    <property type="entry name" value="PPE superfamily"/>
    <property type="match status" value="1"/>
</dbReference>
<dbReference type="GO" id="GO:0052572">
    <property type="term" value="P:response to host immune response"/>
    <property type="evidence" value="ECO:0007669"/>
    <property type="project" value="TreeGrafter"/>
</dbReference>
<dbReference type="EMBL" id="LFOE01000005">
    <property type="protein sequence ID" value="OBY32667.1"/>
    <property type="molecule type" value="Genomic_DNA"/>
</dbReference>
<dbReference type="PANTHER" id="PTHR46766:SF1">
    <property type="entry name" value="GLUTAMINE-RICH PROTEIN 2"/>
    <property type="match status" value="1"/>
</dbReference>
<evidence type="ECO:0000313" key="6">
    <source>
        <dbReference type="Proteomes" id="UP000092668"/>
    </source>
</evidence>
<name>A0A1B8SIX0_9MYCO</name>
<dbReference type="EMBL" id="MVHU01000002">
    <property type="protein sequence ID" value="ORA83042.1"/>
    <property type="molecule type" value="Genomic_DNA"/>
</dbReference>
<protein>
    <recommendedName>
        <fullName evidence="3">PPE domain-containing protein</fullName>
    </recommendedName>
</protein>
<feature type="region of interest" description="Disordered" evidence="2">
    <location>
        <begin position="368"/>
        <end position="397"/>
    </location>
</feature>
<evidence type="ECO:0000256" key="2">
    <source>
        <dbReference type="SAM" id="MobiDB-lite"/>
    </source>
</evidence>
<accession>A0A1B8SIX0</accession>
<dbReference type="RefSeq" id="WP_065287484.1">
    <property type="nucleotide sequence ID" value="NZ_LFOE01000005.1"/>
</dbReference>
<evidence type="ECO:0000313" key="4">
    <source>
        <dbReference type="EMBL" id="OBY32667.1"/>
    </source>
</evidence>
<keyword evidence="6" id="KW-1185">Reference proteome</keyword>
<dbReference type="Proteomes" id="UP000192713">
    <property type="component" value="Unassembled WGS sequence"/>
</dbReference>
<dbReference type="PATRIC" id="fig|354243.3.peg.1275"/>
<reference evidence="5 7" key="2">
    <citation type="submission" date="2017-02" db="EMBL/GenBank/DDBJ databases">
        <title>The new phylogeny of genus Mycobacterium.</title>
        <authorList>
            <person name="Tortoli E."/>
            <person name="Trovato A."/>
            <person name="Cirillo D.M."/>
        </authorList>
    </citation>
    <scope>NUCLEOTIDE SEQUENCE [LARGE SCALE GENOMIC DNA]</scope>
    <source>
        <strain evidence="5 7">DSM 45093</strain>
    </source>
</reference>
<feature type="domain" description="PPE" evidence="3">
    <location>
        <begin position="2"/>
        <end position="162"/>
    </location>
</feature>
<organism evidence="4 6">
    <name type="scientific">Mycolicibacter kumamotonensis</name>
    <dbReference type="NCBI Taxonomy" id="354243"/>
    <lineage>
        <taxon>Bacteria</taxon>
        <taxon>Bacillati</taxon>
        <taxon>Actinomycetota</taxon>
        <taxon>Actinomycetes</taxon>
        <taxon>Mycobacteriales</taxon>
        <taxon>Mycobacteriaceae</taxon>
        <taxon>Mycolicibacter</taxon>
    </lineage>
</organism>
<gene>
    <name evidence="4" type="ORF">ACT18_06095</name>
    <name evidence="5" type="ORF">BST28_02410</name>
</gene>
<reference evidence="4 6" key="1">
    <citation type="submission" date="2015-06" db="EMBL/GenBank/DDBJ databases">
        <title>Genome sequence of Mycobacterium kumamotonense strain Roo.</title>
        <authorList>
            <person name="Greninger A.L."/>
            <person name="Cunningham G."/>
            <person name="Miller S."/>
        </authorList>
    </citation>
    <scope>NUCLEOTIDE SEQUENCE [LARGE SCALE GENOMIC DNA]</scope>
    <source>
        <strain evidence="4 6">Roo</strain>
    </source>
</reference>
<feature type="compositionally biased region" description="Low complexity" evidence="2">
    <location>
        <begin position="368"/>
        <end position="388"/>
    </location>
</feature>
<evidence type="ECO:0000256" key="1">
    <source>
        <dbReference type="ARBA" id="ARBA00010652"/>
    </source>
</evidence>
<sequence length="440" mass="42658">MDFAFLPPEINSGRMYSGAGAGPLLAAAASWDALGTELNTAGLAYESVLTELSAGWAGPSAAAMAAAAAPYAQWLRAVAVQAEETAIQARAATAAYETAFAMTVPPPVIAANRSTLMALVATNFLGQNTAAIAATEAHYAQMWAQDATAMYGYAAGAAAATKLVPFAPPPRTTNSAGAAAQASAAGHAVGQAAATAAQGQGGGIVAGLGQALQGLTAPSAAGSSAGVSALAGLIAPLTAAASASAPTVELANAGLELIVDSMGTFGIDALGSFLFDPLGVAGVGEELLRAAMAGALPVTASMSSATSISGLSVPLAWASAVPSAIGQVGVSLASTATSAAPGVAAGETMVPAVGMAAAGLAGRASAAAAPGRRVPTTGSTATPGPAASRRPSELPELSPESAFGLLMGADVELRELAELRSAGILTDEEYAAEKQALVGR</sequence>
<dbReference type="Proteomes" id="UP000092668">
    <property type="component" value="Unassembled WGS sequence"/>
</dbReference>
<dbReference type="SUPFAM" id="SSF140459">
    <property type="entry name" value="PE/PPE dimer-like"/>
    <property type="match status" value="1"/>
</dbReference>
<dbReference type="AlphaFoldDB" id="A0A1B8SIX0"/>
<evidence type="ECO:0000313" key="5">
    <source>
        <dbReference type="EMBL" id="ORA83042.1"/>
    </source>
</evidence>
<comment type="caution">
    <text evidence="4">The sequence shown here is derived from an EMBL/GenBank/DDBJ whole genome shotgun (WGS) entry which is preliminary data.</text>
</comment>
<dbReference type="STRING" id="354243.BST28_02410"/>